<name>A0ABS5ZBT2_9GAMM</name>
<protein>
    <submittedName>
        <fullName evidence="1">Uncharacterized protein</fullName>
    </submittedName>
</protein>
<proteinExistence type="predicted"/>
<accession>A0ABS5ZBT2</accession>
<keyword evidence="2" id="KW-1185">Reference proteome</keyword>
<organism evidence="1 2">
    <name type="scientific">Zooshikella harenae</name>
    <dbReference type="NCBI Taxonomy" id="2827238"/>
    <lineage>
        <taxon>Bacteria</taxon>
        <taxon>Pseudomonadati</taxon>
        <taxon>Pseudomonadota</taxon>
        <taxon>Gammaproteobacteria</taxon>
        <taxon>Oceanospirillales</taxon>
        <taxon>Zooshikellaceae</taxon>
        <taxon>Zooshikella</taxon>
    </lineage>
</organism>
<dbReference type="EMBL" id="JAGSOY010000021">
    <property type="protein sequence ID" value="MBU2711518.1"/>
    <property type="molecule type" value="Genomic_DNA"/>
</dbReference>
<reference evidence="1 2" key="1">
    <citation type="submission" date="2021-04" db="EMBL/GenBank/DDBJ databases">
        <authorList>
            <person name="Pira H."/>
            <person name="Risdian C."/>
            <person name="Wink J."/>
        </authorList>
    </citation>
    <scope>NUCLEOTIDE SEQUENCE [LARGE SCALE GENOMIC DNA]</scope>
    <source>
        <strain evidence="1 2">WH53</strain>
    </source>
</reference>
<dbReference type="RefSeq" id="WP_215819679.1">
    <property type="nucleotide sequence ID" value="NZ_JAGSOY010000021.1"/>
</dbReference>
<evidence type="ECO:0000313" key="1">
    <source>
        <dbReference type="EMBL" id="MBU2711518.1"/>
    </source>
</evidence>
<comment type="caution">
    <text evidence="1">The sequence shown here is derived from an EMBL/GenBank/DDBJ whole genome shotgun (WGS) entry which is preliminary data.</text>
</comment>
<sequence>MQEPNYAVIVSLKNQDLAHFSWDELESELLILSFKPIKVLSDFARIYGCAEAAHGSHDFLIKLVDNALAKYGVNRHLFELDTVHPKGAHYLANLR</sequence>
<dbReference type="Proteomes" id="UP000690515">
    <property type="component" value="Unassembled WGS sequence"/>
</dbReference>
<evidence type="ECO:0000313" key="2">
    <source>
        <dbReference type="Proteomes" id="UP000690515"/>
    </source>
</evidence>
<gene>
    <name evidence="1" type="ORF">KCG35_10645</name>
</gene>